<keyword evidence="1" id="KW-0472">Membrane</keyword>
<accession>V4RVY6</accession>
<feature type="transmembrane region" description="Helical" evidence="1">
    <location>
        <begin position="103"/>
        <end position="123"/>
    </location>
</feature>
<dbReference type="Proteomes" id="UP000017822">
    <property type="component" value="Unassembled WGS sequence"/>
</dbReference>
<feature type="transmembrane region" description="Helical" evidence="1">
    <location>
        <begin position="12"/>
        <end position="30"/>
    </location>
</feature>
<sequence>MYGYLSRLSFGRAILWCYLIWYSMAIVLYFDSSPALWLTSFGIGLLMGFGMLVTLTGFPFMPIKIGRWQVFRFFFMPFCASSFTGTAKEQGFLIIAFPKAGETLAAALACGFFCLCVFGAKQWKDRTKQEKIRIDRSEPIDT</sequence>
<dbReference type="AlphaFoldDB" id="V4RVY6"/>
<dbReference type="RefSeq" id="WP_023446888.1">
    <property type="nucleotide sequence ID" value="NZ_AOFQ01000065.1"/>
</dbReference>
<feature type="transmembrane region" description="Helical" evidence="1">
    <location>
        <begin position="36"/>
        <end position="61"/>
    </location>
</feature>
<keyword evidence="1" id="KW-1133">Transmembrane helix</keyword>
<name>V4RVY6_STUCH</name>
<evidence type="ECO:0000313" key="3">
    <source>
        <dbReference type="Proteomes" id="UP000017822"/>
    </source>
</evidence>
<keyword evidence="1" id="KW-0812">Transmembrane</keyword>
<dbReference type="PATRIC" id="fig|1263865.4.peg.4208"/>
<proteinExistence type="predicted"/>
<dbReference type="EMBL" id="AOFQ01000065">
    <property type="protein sequence ID" value="ESQ97321.1"/>
    <property type="molecule type" value="Genomic_DNA"/>
</dbReference>
<reference evidence="2 3" key="1">
    <citation type="submission" date="2013-07" db="EMBL/GenBank/DDBJ databases">
        <authorList>
            <person name="Schaap P.J."/>
            <person name="Mehboob F."/>
            <person name="Oosterkamp M.J."/>
            <person name="de Vos W.M."/>
            <person name="Stams A.J.M."/>
            <person name="Koehorst J.J."/>
        </authorList>
    </citation>
    <scope>NUCLEOTIDE SEQUENCE [LARGE SCALE GENOMIC DNA]</scope>
    <source>
        <strain evidence="2 3">AW-1</strain>
    </source>
</reference>
<evidence type="ECO:0000313" key="2">
    <source>
        <dbReference type="EMBL" id="ESQ97321.1"/>
    </source>
</evidence>
<comment type="caution">
    <text evidence="2">The sequence shown here is derived from an EMBL/GenBank/DDBJ whole genome shotgun (WGS) entry which is preliminary data.</text>
</comment>
<evidence type="ECO:0000256" key="1">
    <source>
        <dbReference type="SAM" id="Phobius"/>
    </source>
</evidence>
<feature type="transmembrane region" description="Helical" evidence="1">
    <location>
        <begin position="73"/>
        <end position="97"/>
    </location>
</feature>
<protein>
    <submittedName>
        <fullName evidence="2">Uncharacterized protein</fullName>
    </submittedName>
</protein>
<organism evidence="2 3">
    <name type="scientific">Stutzerimonas chloritidismutans AW-1</name>
    <dbReference type="NCBI Taxonomy" id="1263865"/>
    <lineage>
        <taxon>Bacteria</taxon>
        <taxon>Pseudomonadati</taxon>
        <taxon>Pseudomonadota</taxon>
        <taxon>Gammaproteobacteria</taxon>
        <taxon>Pseudomonadales</taxon>
        <taxon>Pseudomonadaceae</taxon>
        <taxon>Stutzerimonas</taxon>
    </lineage>
</organism>
<gene>
    <name evidence="2" type="ORF">F753_21785</name>
</gene>